<dbReference type="EMBL" id="KV460208">
    <property type="protein sequence ID" value="OBU00523.1"/>
    <property type="molecule type" value="Genomic_DNA"/>
</dbReference>
<gene>
    <name evidence="1" type="ORF">VE01_01042</name>
</gene>
<evidence type="ECO:0000313" key="2">
    <source>
        <dbReference type="Proteomes" id="UP000091956"/>
    </source>
</evidence>
<sequence>MAIKGVGETKLETVSQGDVEVEVVDVAVDIEVVDVAVEVEDEAKPKVHFPTAGGTGGCLIHFSPNLEQMKGALHTTSTLDYIFIINGTIELRMASREIRILNKGDSTRNTLRTEPAMMAAVSVGIEGAVEDEMRIVGVMGEGEGKEKGE</sequence>
<dbReference type="Proteomes" id="UP000091956">
    <property type="component" value="Unassembled WGS sequence"/>
</dbReference>
<keyword evidence="2" id="KW-1185">Reference proteome</keyword>
<organism evidence="1 2">
    <name type="scientific">Pseudogymnoascus verrucosus</name>
    <dbReference type="NCBI Taxonomy" id="342668"/>
    <lineage>
        <taxon>Eukaryota</taxon>
        <taxon>Fungi</taxon>
        <taxon>Dikarya</taxon>
        <taxon>Ascomycota</taxon>
        <taxon>Pezizomycotina</taxon>
        <taxon>Leotiomycetes</taxon>
        <taxon>Thelebolales</taxon>
        <taxon>Thelebolaceae</taxon>
        <taxon>Pseudogymnoascus</taxon>
    </lineage>
</organism>
<reference evidence="1 2" key="1">
    <citation type="submission" date="2016-03" db="EMBL/GenBank/DDBJ databases">
        <title>Comparative genomics of Pseudogymnoascus destructans, the fungus causing white-nose syndrome of bats.</title>
        <authorList>
            <person name="Palmer J.M."/>
            <person name="Drees K.P."/>
            <person name="Foster J.T."/>
            <person name="Lindner D.L."/>
        </authorList>
    </citation>
    <scope>NUCLEOTIDE SEQUENCE [LARGE SCALE GENOMIC DNA]</scope>
    <source>
        <strain evidence="1 2">UAMH 10579</strain>
    </source>
</reference>
<dbReference type="InterPro" id="IPR014710">
    <property type="entry name" value="RmlC-like_jellyroll"/>
</dbReference>
<evidence type="ECO:0000313" key="1">
    <source>
        <dbReference type="EMBL" id="OBU00523.1"/>
    </source>
</evidence>
<dbReference type="GeneID" id="28834428"/>
<protein>
    <submittedName>
        <fullName evidence="1">Uncharacterized protein</fullName>
    </submittedName>
</protein>
<reference evidence="2" key="2">
    <citation type="journal article" date="2018" name="Nat. Commun.">
        <title>Extreme sensitivity to ultraviolet light in the fungal pathogen causing white-nose syndrome of bats.</title>
        <authorList>
            <person name="Palmer J.M."/>
            <person name="Drees K.P."/>
            <person name="Foster J.T."/>
            <person name="Lindner D.L."/>
        </authorList>
    </citation>
    <scope>NUCLEOTIDE SEQUENCE [LARGE SCALE GENOMIC DNA]</scope>
    <source>
        <strain evidence="2">UAMH 10579</strain>
    </source>
</reference>
<proteinExistence type="predicted"/>
<dbReference type="Gene3D" id="2.60.120.10">
    <property type="entry name" value="Jelly Rolls"/>
    <property type="match status" value="1"/>
</dbReference>
<name>A0A1B8GXE2_9PEZI</name>
<dbReference type="AlphaFoldDB" id="A0A1B8GXE2"/>
<dbReference type="OrthoDB" id="5840532at2759"/>
<accession>A0A1B8GXE2</accession>
<dbReference type="RefSeq" id="XP_018134255.1">
    <property type="nucleotide sequence ID" value="XM_018270570.1"/>
</dbReference>